<name>A0ABM6T4F1_9BACE</name>
<dbReference type="InterPro" id="IPR050793">
    <property type="entry name" value="CMP-NeuNAc_synthase"/>
</dbReference>
<dbReference type="Pfam" id="PF08282">
    <property type="entry name" value="Hydrolase_3"/>
    <property type="match status" value="1"/>
</dbReference>
<dbReference type="PIRSF" id="PIRSF006118">
    <property type="entry name" value="KDO8-P_Ptase"/>
    <property type="match status" value="1"/>
</dbReference>
<evidence type="ECO:0000256" key="5">
    <source>
        <dbReference type="ARBA" id="ARBA00022801"/>
    </source>
</evidence>
<evidence type="ECO:0000256" key="3">
    <source>
        <dbReference type="ARBA" id="ARBA00011881"/>
    </source>
</evidence>
<dbReference type="InterPro" id="IPR023214">
    <property type="entry name" value="HAD_sf"/>
</dbReference>
<dbReference type="SFLD" id="SFLDG01136">
    <property type="entry name" value="C1.6:_Phosphoserine_Phosphatas"/>
    <property type="match status" value="1"/>
</dbReference>
<evidence type="ECO:0000313" key="7">
    <source>
        <dbReference type="EMBL" id="AVM51570.1"/>
    </source>
</evidence>
<dbReference type="SUPFAM" id="SSF56784">
    <property type="entry name" value="HAD-like"/>
    <property type="match status" value="1"/>
</dbReference>
<keyword evidence="5" id="KW-0378">Hydrolase</keyword>
<dbReference type="InterPro" id="IPR010023">
    <property type="entry name" value="KdsC_fam"/>
</dbReference>
<reference evidence="7 8" key="1">
    <citation type="submission" date="2018-02" db="EMBL/GenBank/DDBJ databases">
        <authorList>
            <person name="Holder M.E."/>
            <person name="Ajami N.J."/>
            <person name="Petrosino J.F."/>
        </authorList>
    </citation>
    <scope>NUCLEOTIDE SEQUENCE [LARGE SCALE GENOMIC DNA]</scope>
    <source>
        <strain evidence="7 8">ATCC 33285</strain>
    </source>
</reference>
<dbReference type="RefSeq" id="WP_106039956.1">
    <property type="nucleotide sequence ID" value="NZ_CALHZC010000074.1"/>
</dbReference>
<comment type="cofactor">
    <cofactor evidence="1">
        <name>Mg(2+)</name>
        <dbReference type="ChEBI" id="CHEBI:18420"/>
    </cofactor>
</comment>
<dbReference type="Proteomes" id="UP000238304">
    <property type="component" value="Chromosome"/>
</dbReference>
<dbReference type="PANTHER" id="PTHR21485:SF3">
    <property type="entry name" value="N-ACYLNEURAMINATE CYTIDYLYLTRANSFERASE"/>
    <property type="match status" value="1"/>
</dbReference>
<sequence>MSTINYDLKKIKAMIFDVDGVLSANVIPMSAEGEPLRTVNIKDGYSLHMAAKQGVLLGIITGGRMEAVRKRFMALGFAEENIYIGSSVKIHDYRDFRSRHGLHDEEILYVGDDIPDLEVMRECGLPCCPKDAAPEIKAAARYISHAEGGYGCGRDIVEQVLKVKGLWLADKQAFGW</sequence>
<evidence type="ECO:0000256" key="1">
    <source>
        <dbReference type="ARBA" id="ARBA00001946"/>
    </source>
</evidence>
<dbReference type="Gene3D" id="3.40.50.1000">
    <property type="entry name" value="HAD superfamily/HAD-like"/>
    <property type="match status" value="1"/>
</dbReference>
<dbReference type="EMBL" id="CP027231">
    <property type="protein sequence ID" value="AVM51570.1"/>
    <property type="molecule type" value="Genomic_DNA"/>
</dbReference>
<accession>A0ABM6T4F1</accession>
<dbReference type="SFLD" id="SFLDS00003">
    <property type="entry name" value="Haloacid_Dehalogenase"/>
    <property type="match status" value="1"/>
</dbReference>
<evidence type="ECO:0000256" key="4">
    <source>
        <dbReference type="ARBA" id="ARBA00022723"/>
    </source>
</evidence>
<organism evidence="7 8">
    <name type="scientific">Bacteroides zoogleoformans</name>
    <dbReference type="NCBI Taxonomy" id="28119"/>
    <lineage>
        <taxon>Bacteria</taxon>
        <taxon>Pseudomonadati</taxon>
        <taxon>Bacteroidota</taxon>
        <taxon>Bacteroidia</taxon>
        <taxon>Bacteroidales</taxon>
        <taxon>Bacteroidaceae</taxon>
        <taxon>Bacteroides</taxon>
    </lineage>
</organism>
<keyword evidence="8" id="KW-1185">Reference proteome</keyword>
<proteinExistence type="inferred from homology"/>
<dbReference type="PANTHER" id="PTHR21485">
    <property type="entry name" value="HAD SUPERFAMILY MEMBERS CMAS AND KDSC"/>
    <property type="match status" value="1"/>
</dbReference>
<evidence type="ECO:0000256" key="6">
    <source>
        <dbReference type="ARBA" id="ARBA00022842"/>
    </source>
</evidence>
<comment type="subunit">
    <text evidence="3">Homotetramer.</text>
</comment>
<evidence type="ECO:0000256" key="2">
    <source>
        <dbReference type="ARBA" id="ARBA00005893"/>
    </source>
</evidence>
<evidence type="ECO:0000313" key="8">
    <source>
        <dbReference type="Proteomes" id="UP000238304"/>
    </source>
</evidence>
<comment type="similarity">
    <text evidence="2">Belongs to the KdsC family.</text>
</comment>
<keyword evidence="6" id="KW-0460">Magnesium</keyword>
<dbReference type="SFLD" id="SFLDG01138">
    <property type="entry name" value="C1.6.2:_Deoxy-d-mannose-octulo"/>
    <property type="match status" value="1"/>
</dbReference>
<dbReference type="InterPro" id="IPR036412">
    <property type="entry name" value="HAD-like_sf"/>
</dbReference>
<protein>
    <submittedName>
        <fullName evidence="7">3-deoxy-D-manno-octulosonate 8-phosphate phosphatase</fullName>
    </submittedName>
</protein>
<keyword evidence="4" id="KW-0479">Metal-binding</keyword>
<dbReference type="NCBIfam" id="TIGR01670">
    <property type="entry name" value="KdsC-phosphatas"/>
    <property type="match status" value="1"/>
</dbReference>
<gene>
    <name evidence="7" type="ORF">C4H11_00090</name>
</gene>